<dbReference type="GO" id="GO:0006508">
    <property type="term" value="P:proteolysis"/>
    <property type="evidence" value="ECO:0007669"/>
    <property type="project" value="UniProtKB-KW"/>
</dbReference>
<dbReference type="GO" id="GO:0008233">
    <property type="term" value="F:peptidase activity"/>
    <property type="evidence" value="ECO:0007669"/>
    <property type="project" value="UniProtKB-KW"/>
</dbReference>
<name>A0A2B7ZD66_9EURO</name>
<evidence type="ECO:0000256" key="8">
    <source>
        <dbReference type="SAM" id="MobiDB-lite"/>
    </source>
</evidence>
<evidence type="ECO:0000256" key="5">
    <source>
        <dbReference type="ARBA" id="ARBA00023124"/>
    </source>
</evidence>
<comment type="similarity">
    <text evidence="1">Belongs to the SOS response-associated peptidase family.</text>
</comment>
<feature type="compositionally biased region" description="Basic and acidic residues" evidence="8">
    <location>
        <begin position="319"/>
        <end position="336"/>
    </location>
</feature>
<evidence type="ECO:0000313" key="9">
    <source>
        <dbReference type="EMBL" id="PGH30952.1"/>
    </source>
</evidence>
<evidence type="ECO:0000313" key="10">
    <source>
        <dbReference type="Proteomes" id="UP000226031"/>
    </source>
</evidence>
<keyword evidence="3" id="KW-0227">DNA damage</keyword>
<dbReference type="GO" id="GO:0106300">
    <property type="term" value="P:protein-DNA covalent cross-linking repair"/>
    <property type="evidence" value="ECO:0007669"/>
    <property type="project" value="InterPro"/>
</dbReference>
<keyword evidence="7" id="KW-0456">Lyase</keyword>
<evidence type="ECO:0000256" key="4">
    <source>
        <dbReference type="ARBA" id="ARBA00022801"/>
    </source>
</evidence>
<sequence>MCGRYAMGIRLAFIRNQLQQRGQPVDEAADDDDVRQTYNFAPGSYGAVYRADTSDHGGVVSQDDDTGNNEQEEDHEAHEEPAKAPERITHYKLQSMKWGLIPFWTKRSPDYGSMLKTINCRDDSLIEDRGMWTSMKRKKRCVVICQGFYEWLKKGPTGKEKVPYFIRRKDGDLMCFAGLWDCVQYEGTDEKLYTYTIITTSSNPYLKFLHDRMPVILEPGSSEMAAWLDPHRVTWSKELQSILKPYEGELECYPVSKEVGKVGNNSPDFIIPVNSKENKSNIANFFASAGKGKPGHKIQDRDTLTAGGGKLGAKGVSALEKDSKVKQEEKYSKDETSLATSKSDIDIDSALQTSAAKRKRESPEATEDTGVTAKLPKITNPESAQLSPEKSVYQSPTKPGGGNKKMRSATSNGSALKQRGAKRTTHGTQRITNFFKK</sequence>
<dbReference type="Proteomes" id="UP000226031">
    <property type="component" value="Unassembled WGS sequence"/>
</dbReference>
<dbReference type="STRING" id="73230.A0A2B7ZD66"/>
<comment type="caution">
    <text evidence="9">The sequence shown here is derived from an EMBL/GenBank/DDBJ whole genome shotgun (WGS) entry which is preliminary data.</text>
</comment>
<feature type="compositionally biased region" description="Polar residues" evidence="8">
    <location>
        <begin position="426"/>
        <end position="437"/>
    </location>
</feature>
<evidence type="ECO:0000256" key="7">
    <source>
        <dbReference type="ARBA" id="ARBA00023239"/>
    </source>
</evidence>
<keyword evidence="10" id="KW-1185">Reference proteome</keyword>
<feature type="compositionally biased region" description="Acidic residues" evidence="8">
    <location>
        <begin position="62"/>
        <end position="74"/>
    </location>
</feature>
<dbReference type="Gene3D" id="3.90.1680.10">
    <property type="entry name" value="SOS response associated peptidase-like"/>
    <property type="match status" value="1"/>
</dbReference>
<gene>
    <name evidence="9" type="ORF">GX50_06262</name>
</gene>
<evidence type="ECO:0000256" key="6">
    <source>
        <dbReference type="ARBA" id="ARBA00023125"/>
    </source>
</evidence>
<organism evidence="9 10">
    <name type="scientific">[Emmonsia] crescens</name>
    <dbReference type="NCBI Taxonomy" id="73230"/>
    <lineage>
        <taxon>Eukaryota</taxon>
        <taxon>Fungi</taxon>
        <taxon>Dikarya</taxon>
        <taxon>Ascomycota</taxon>
        <taxon>Pezizomycotina</taxon>
        <taxon>Eurotiomycetes</taxon>
        <taxon>Eurotiomycetidae</taxon>
        <taxon>Onygenales</taxon>
        <taxon>Ajellomycetaceae</taxon>
        <taxon>Emergomyces</taxon>
    </lineage>
</organism>
<dbReference type="PANTHER" id="PTHR13604:SF0">
    <property type="entry name" value="ABASIC SITE PROCESSING PROTEIN HMCES"/>
    <property type="match status" value="1"/>
</dbReference>
<feature type="compositionally biased region" description="Basic and acidic residues" evidence="8">
    <location>
        <begin position="75"/>
        <end position="84"/>
    </location>
</feature>
<feature type="compositionally biased region" description="Polar residues" evidence="8">
    <location>
        <begin position="380"/>
        <end position="397"/>
    </location>
</feature>
<keyword evidence="4" id="KW-0378">Hydrolase</keyword>
<evidence type="ECO:0000256" key="3">
    <source>
        <dbReference type="ARBA" id="ARBA00022763"/>
    </source>
</evidence>
<proteinExistence type="inferred from homology"/>
<reference evidence="9 10" key="1">
    <citation type="submission" date="2017-10" db="EMBL/GenBank/DDBJ databases">
        <title>Comparative genomics in systemic dimorphic fungi from Ajellomycetaceae.</title>
        <authorList>
            <person name="Munoz J.F."/>
            <person name="Mcewen J.G."/>
            <person name="Clay O.K."/>
            <person name="Cuomo C.A."/>
        </authorList>
    </citation>
    <scope>NUCLEOTIDE SEQUENCE [LARGE SCALE GENOMIC DNA]</scope>
    <source>
        <strain evidence="9 10">UAMH4076</strain>
    </source>
</reference>
<accession>A0A2B7ZD66</accession>
<feature type="region of interest" description="Disordered" evidence="8">
    <location>
        <begin position="288"/>
        <end position="437"/>
    </location>
</feature>
<dbReference type="VEuPathDB" id="FungiDB:EMCG_02752"/>
<evidence type="ECO:0008006" key="11">
    <source>
        <dbReference type="Google" id="ProtNLM"/>
    </source>
</evidence>
<evidence type="ECO:0000256" key="1">
    <source>
        <dbReference type="ARBA" id="ARBA00008136"/>
    </source>
</evidence>
<dbReference type="AlphaFoldDB" id="A0A2B7ZD66"/>
<dbReference type="SUPFAM" id="SSF143081">
    <property type="entry name" value="BB1717-like"/>
    <property type="match status" value="1"/>
</dbReference>
<evidence type="ECO:0000256" key="2">
    <source>
        <dbReference type="ARBA" id="ARBA00022670"/>
    </source>
</evidence>
<feature type="region of interest" description="Disordered" evidence="8">
    <location>
        <begin position="52"/>
        <end position="84"/>
    </location>
</feature>
<dbReference type="PANTHER" id="PTHR13604">
    <property type="entry name" value="DC12-RELATED"/>
    <property type="match status" value="1"/>
</dbReference>
<keyword evidence="2" id="KW-0645">Protease</keyword>
<keyword evidence="6" id="KW-0238">DNA-binding</keyword>
<dbReference type="Pfam" id="PF02586">
    <property type="entry name" value="SRAP"/>
    <property type="match status" value="1"/>
</dbReference>
<protein>
    <recommendedName>
        <fullName evidence="11">DUF159 domain protein</fullName>
    </recommendedName>
</protein>
<dbReference type="InterPro" id="IPR036590">
    <property type="entry name" value="SRAP-like"/>
</dbReference>
<keyword evidence="5" id="KW-0190">Covalent protein-DNA linkage</keyword>
<dbReference type="EMBL" id="PDND01000148">
    <property type="protein sequence ID" value="PGH30952.1"/>
    <property type="molecule type" value="Genomic_DNA"/>
</dbReference>
<dbReference type="InterPro" id="IPR003738">
    <property type="entry name" value="SRAP"/>
</dbReference>
<dbReference type="GO" id="GO:0003697">
    <property type="term" value="F:single-stranded DNA binding"/>
    <property type="evidence" value="ECO:0007669"/>
    <property type="project" value="InterPro"/>
</dbReference>
<dbReference type="GO" id="GO:0016829">
    <property type="term" value="F:lyase activity"/>
    <property type="evidence" value="ECO:0007669"/>
    <property type="project" value="UniProtKB-KW"/>
</dbReference>